<dbReference type="InterPro" id="IPR011053">
    <property type="entry name" value="Single_hybrid_motif"/>
</dbReference>
<feature type="domain" description="Lipoyl-binding" evidence="2">
    <location>
        <begin position="82"/>
        <end position="162"/>
    </location>
</feature>
<dbReference type="InterPro" id="IPR000089">
    <property type="entry name" value="Biotin_lipoyl"/>
</dbReference>
<dbReference type="InterPro" id="IPR050709">
    <property type="entry name" value="Biotin_Carboxyl_Carrier/Decarb"/>
</dbReference>
<dbReference type="Pfam" id="PF00364">
    <property type="entry name" value="Biotin_lipoyl"/>
    <property type="match status" value="1"/>
</dbReference>
<evidence type="ECO:0000259" key="2">
    <source>
        <dbReference type="PROSITE" id="PS50968"/>
    </source>
</evidence>
<dbReference type="PANTHER" id="PTHR45266:SF3">
    <property type="entry name" value="OXALOACETATE DECARBOXYLASE ALPHA CHAIN"/>
    <property type="match status" value="1"/>
</dbReference>
<proteinExistence type="predicted"/>
<comment type="caution">
    <text evidence="3">The sequence shown here is derived from an EMBL/GenBank/DDBJ whole genome shotgun (WGS) entry which is preliminary data.</text>
</comment>
<evidence type="ECO:0000313" key="4">
    <source>
        <dbReference type="Proteomes" id="UP000885826"/>
    </source>
</evidence>
<dbReference type="InterPro" id="IPR001882">
    <property type="entry name" value="Biotin_BS"/>
</dbReference>
<reference evidence="3" key="1">
    <citation type="journal article" date="2020" name="mSystems">
        <title>Genome- and Community-Level Interaction Insights into Carbon Utilization and Element Cycling Functions of Hydrothermarchaeota in Hydrothermal Sediment.</title>
        <authorList>
            <person name="Zhou Z."/>
            <person name="Liu Y."/>
            <person name="Xu W."/>
            <person name="Pan J."/>
            <person name="Luo Z.H."/>
            <person name="Li M."/>
        </authorList>
    </citation>
    <scope>NUCLEOTIDE SEQUENCE</scope>
    <source>
        <strain evidence="3">HyVt-388</strain>
    </source>
</reference>
<evidence type="ECO:0000313" key="3">
    <source>
        <dbReference type="EMBL" id="HEC78857.1"/>
    </source>
</evidence>
<name>A0A9C9EN42_UNCW3</name>
<keyword evidence="1" id="KW-0092">Biotin</keyword>
<dbReference type="FunFam" id="2.40.50.100:FF:000003">
    <property type="entry name" value="Acetyl-CoA carboxylase biotin carboxyl carrier protein"/>
    <property type="match status" value="1"/>
</dbReference>
<dbReference type="PROSITE" id="PS00188">
    <property type="entry name" value="BIOTIN"/>
    <property type="match status" value="1"/>
</dbReference>
<dbReference type="AlphaFoldDB" id="A0A9C9EN42"/>
<dbReference type="Proteomes" id="UP000885826">
    <property type="component" value="Unassembled WGS sequence"/>
</dbReference>
<evidence type="ECO:0000256" key="1">
    <source>
        <dbReference type="ARBA" id="ARBA00023267"/>
    </source>
</evidence>
<protein>
    <submittedName>
        <fullName evidence="3">Acetyl-CoA carboxylase biotin carboxyl carrier protein subunit</fullName>
    </submittedName>
</protein>
<dbReference type="EMBL" id="DRIG01000072">
    <property type="protein sequence ID" value="HEC78857.1"/>
    <property type="molecule type" value="Genomic_DNA"/>
</dbReference>
<accession>A0A9C9EN42</accession>
<dbReference type="SUPFAM" id="SSF51230">
    <property type="entry name" value="Single hybrid motif"/>
    <property type="match status" value="1"/>
</dbReference>
<organism evidence="3 4">
    <name type="scientific">candidate division WOR-3 bacterium</name>
    <dbReference type="NCBI Taxonomy" id="2052148"/>
    <lineage>
        <taxon>Bacteria</taxon>
        <taxon>Bacteria division WOR-3</taxon>
    </lineage>
</organism>
<dbReference type="CDD" id="cd06850">
    <property type="entry name" value="biotinyl_domain"/>
    <property type="match status" value="1"/>
</dbReference>
<gene>
    <name evidence="3" type="ORF">ENI34_06905</name>
</gene>
<dbReference type="Gene3D" id="2.40.50.100">
    <property type="match status" value="1"/>
</dbReference>
<dbReference type="PROSITE" id="PS50968">
    <property type="entry name" value="BIOTINYL_LIPOYL"/>
    <property type="match status" value="1"/>
</dbReference>
<sequence>MNHNFIHLGKNYSVKTEKIDDEYKVIIGDEIFKITDFEKRGNLILFRIDKKPFSFFFARDRERIYLTADGEYFVIEESKGSSFKDGAAAIEKGDSVSSPMPGLIVKIPVTVGKEVEKGETLAIVEAMKMQNELRSPRSGVVKKINFKEGEQIDALQPIVELE</sequence>
<dbReference type="PANTHER" id="PTHR45266">
    <property type="entry name" value="OXALOACETATE DECARBOXYLASE ALPHA CHAIN"/>
    <property type="match status" value="1"/>
</dbReference>